<organism evidence="6 7">
    <name type="scientific">Legionella lytica</name>
    <dbReference type="NCBI Taxonomy" id="96232"/>
    <lineage>
        <taxon>Bacteria</taxon>
        <taxon>Pseudomonadati</taxon>
        <taxon>Pseudomonadota</taxon>
        <taxon>Gammaproteobacteria</taxon>
        <taxon>Legionellales</taxon>
        <taxon>Legionellaceae</taxon>
        <taxon>Legionella</taxon>
    </lineage>
</organism>
<dbReference type="SUPFAM" id="SSF52540">
    <property type="entry name" value="P-loop containing nucleoside triphosphate hydrolases"/>
    <property type="match status" value="2"/>
</dbReference>
<dbReference type="EMBL" id="CP071527">
    <property type="protein sequence ID" value="USQ13340.1"/>
    <property type="molecule type" value="Genomic_DNA"/>
</dbReference>
<proteinExistence type="predicted"/>
<dbReference type="SMART" id="SM00382">
    <property type="entry name" value="AAA"/>
    <property type="match status" value="2"/>
</dbReference>
<dbReference type="Gene3D" id="3.40.50.300">
    <property type="entry name" value="P-loop containing nucleotide triphosphate hydrolases"/>
    <property type="match status" value="3"/>
</dbReference>
<evidence type="ECO:0000259" key="5">
    <source>
        <dbReference type="PROSITE" id="PS50893"/>
    </source>
</evidence>
<dbReference type="InterPro" id="IPR027417">
    <property type="entry name" value="P-loop_NTPase"/>
</dbReference>
<feature type="region of interest" description="Disordered" evidence="4">
    <location>
        <begin position="225"/>
        <end position="244"/>
    </location>
</feature>
<feature type="compositionally biased region" description="Polar residues" evidence="4">
    <location>
        <begin position="225"/>
        <end position="234"/>
    </location>
</feature>
<dbReference type="RefSeq" id="WP_252579642.1">
    <property type="nucleotide sequence ID" value="NZ_CP071527.1"/>
</dbReference>
<dbReference type="Pfam" id="PF00005">
    <property type="entry name" value="ABC_tran"/>
    <property type="match status" value="2"/>
</dbReference>
<evidence type="ECO:0000313" key="7">
    <source>
        <dbReference type="Proteomes" id="UP001057474"/>
    </source>
</evidence>
<dbReference type="PANTHER" id="PTHR19211">
    <property type="entry name" value="ATP-BINDING TRANSPORT PROTEIN-RELATED"/>
    <property type="match status" value="1"/>
</dbReference>
<dbReference type="GO" id="GO:0005524">
    <property type="term" value="F:ATP binding"/>
    <property type="evidence" value="ECO:0007669"/>
    <property type="project" value="UniProtKB-KW"/>
</dbReference>
<sequence>MMHKPIQFESLSLSFPHKTCFVDFSGQIPYGSRIAIIGRNGSGKSSLLKLFAGVKTTVEGTLCLPNALSSGYIPQIVDVFDSLSGGQCFNRLLTQALAHTPDLLLLDEPTNHLDSHNRRTLMRMLTNFSGTLIMVTHDIELLQNTIDTIWHIEQNQIQVFTGCYNDYMREQAQRRSALENEISHIAREKKQMHTDLMKEQARAKNSRQVGEKQLKQKKWPTLVSGTKVRNAQETSGRKKQALNNKRQELTERLTELHVEEIITPKFVLHGQPSNQAVVTISEGSVRYATGPFILQNISIVVKGQDRIAIQGNNGSGKSTLIKALLTSPTIERTGMWYLPHVKDIGYLDQHYHNLSIENTVWQTLSCLLPNRSYTEIRRHLNDFLFRKNEEVDALAGTLSGGEKARLSLAQIAAMTPKLLILDEITNNLDRETRAHVIQVLNAYPGALIVISHDPDFLAAIGITTSYEIRDGLLR</sequence>
<evidence type="ECO:0000256" key="4">
    <source>
        <dbReference type="SAM" id="MobiDB-lite"/>
    </source>
</evidence>
<keyword evidence="7" id="KW-1185">Reference proteome</keyword>
<dbReference type="InterPro" id="IPR003593">
    <property type="entry name" value="AAA+_ATPase"/>
</dbReference>
<keyword evidence="1" id="KW-0677">Repeat</keyword>
<dbReference type="PROSITE" id="PS00211">
    <property type="entry name" value="ABC_TRANSPORTER_1"/>
    <property type="match status" value="1"/>
</dbReference>
<accession>A0ABY4Y7X6</accession>
<dbReference type="Proteomes" id="UP001057474">
    <property type="component" value="Chromosome"/>
</dbReference>
<gene>
    <name evidence="6" type="ORF">J2N86_11690</name>
</gene>
<dbReference type="Pfam" id="PF13304">
    <property type="entry name" value="AAA_21"/>
    <property type="match status" value="1"/>
</dbReference>
<feature type="domain" description="ABC transporter" evidence="5">
    <location>
        <begin position="6"/>
        <end position="179"/>
    </location>
</feature>
<dbReference type="CDD" id="cd03221">
    <property type="entry name" value="ABCF_EF-3"/>
    <property type="match status" value="2"/>
</dbReference>
<reference evidence="6" key="1">
    <citation type="submission" date="2021-03" db="EMBL/GenBank/DDBJ databases">
        <title>Legionella lytica PCM 2298.</title>
        <authorList>
            <person name="Koper P."/>
        </authorList>
    </citation>
    <scope>NUCLEOTIDE SEQUENCE</scope>
    <source>
        <strain evidence="6">PCM 2298</strain>
    </source>
</reference>
<evidence type="ECO:0000256" key="1">
    <source>
        <dbReference type="ARBA" id="ARBA00022737"/>
    </source>
</evidence>
<dbReference type="InterPro" id="IPR017871">
    <property type="entry name" value="ABC_transporter-like_CS"/>
</dbReference>
<evidence type="ECO:0000256" key="3">
    <source>
        <dbReference type="ARBA" id="ARBA00022840"/>
    </source>
</evidence>
<keyword evidence="2" id="KW-0547">Nucleotide-binding</keyword>
<dbReference type="InterPro" id="IPR050611">
    <property type="entry name" value="ABCF"/>
</dbReference>
<evidence type="ECO:0000256" key="2">
    <source>
        <dbReference type="ARBA" id="ARBA00022741"/>
    </source>
</evidence>
<name>A0ABY4Y7X6_9GAMM</name>
<protein>
    <submittedName>
        <fullName evidence="6">ABC-F family ATP-binding cassette domain-containing protein</fullName>
    </submittedName>
</protein>
<dbReference type="InterPro" id="IPR003439">
    <property type="entry name" value="ABC_transporter-like_ATP-bd"/>
</dbReference>
<feature type="domain" description="ABC transporter" evidence="5">
    <location>
        <begin position="278"/>
        <end position="472"/>
    </location>
</feature>
<dbReference type="PANTHER" id="PTHR19211:SF6">
    <property type="entry name" value="BLL7188 PROTEIN"/>
    <property type="match status" value="1"/>
</dbReference>
<keyword evidence="3 6" id="KW-0067">ATP-binding</keyword>
<dbReference type="PROSITE" id="PS50893">
    <property type="entry name" value="ABC_TRANSPORTER_2"/>
    <property type="match status" value="2"/>
</dbReference>
<dbReference type="InterPro" id="IPR003959">
    <property type="entry name" value="ATPase_AAA_core"/>
</dbReference>
<evidence type="ECO:0000313" key="6">
    <source>
        <dbReference type="EMBL" id="USQ13340.1"/>
    </source>
</evidence>